<dbReference type="AlphaFoldDB" id="A0A2P4Z4X6"/>
<evidence type="ECO:0000313" key="3">
    <source>
        <dbReference type="Proteomes" id="UP000236928"/>
    </source>
</evidence>
<dbReference type="VEuPathDB" id="CryptoDB:CmeUKMEL1_15485"/>
<reference evidence="2 3" key="1">
    <citation type="submission" date="2014-04" db="EMBL/GenBank/DDBJ databases">
        <title>Comparative Genomics of Cryptosporidium Species.</title>
        <authorList>
            <person name="Silva J.C."/>
            <person name="Su Q."/>
            <person name="Chalmers R."/>
            <person name="Chibucos M.C."/>
            <person name="Elwin K."/>
            <person name="Godinez A."/>
            <person name="Guo F."/>
            <person name="Huynh K."/>
            <person name="Orvis J."/>
            <person name="Ott S."/>
            <person name="Sadzewicz L."/>
            <person name="Sengamalay N."/>
            <person name="Shetty A."/>
            <person name="Sun M."/>
            <person name="Tallon L."/>
            <person name="Xiao L."/>
            <person name="Zhang H."/>
            <person name="Fraser C.M."/>
            <person name="Zhu G."/>
            <person name="Kissinger J."/>
            <person name="Widmer G."/>
        </authorList>
    </citation>
    <scope>NUCLEOTIDE SEQUENCE [LARGE SCALE GENOMIC DNA]</scope>
    <source>
        <strain evidence="2 3">UKMEL1</strain>
    </source>
</reference>
<dbReference type="Gene3D" id="3.40.525.10">
    <property type="entry name" value="CRAL-TRIO lipid binding domain"/>
    <property type="match status" value="1"/>
</dbReference>
<dbReference type="Pfam" id="PF00650">
    <property type="entry name" value="CRAL_TRIO"/>
    <property type="match status" value="1"/>
</dbReference>
<accession>A0A2P4Z4X6</accession>
<organism evidence="2 3">
    <name type="scientific">Cryptosporidium meleagridis</name>
    <dbReference type="NCBI Taxonomy" id="93969"/>
    <lineage>
        <taxon>Eukaryota</taxon>
        <taxon>Sar</taxon>
        <taxon>Alveolata</taxon>
        <taxon>Apicomplexa</taxon>
        <taxon>Conoidasida</taxon>
        <taxon>Coccidia</taxon>
        <taxon>Eucoccidiorida</taxon>
        <taxon>Eimeriorina</taxon>
        <taxon>Cryptosporidiidae</taxon>
        <taxon>Cryptosporidium</taxon>
    </lineage>
</organism>
<comment type="caution">
    <text evidence="2">The sequence shown here is derived from an EMBL/GenBank/DDBJ whole genome shotgun (WGS) entry which is preliminary data.</text>
</comment>
<dbReference type="PROSITE" id="PS50191">
    <property type="entry name" value="CRAL_TRIO"/>
    <property type="match status" value="1"/>
</dbReference>
<evidence type="ECO:0000259" key="1">
    <source>
        <dbReference type="PROSITE" id="PS50191"/>
    </source>
</evidence>
<dbReference type="OrthoDB" id="338761at2759"/>
<evidence type="ECO:0000313" key="2">
    <source>
        <dbReference type="EMBL" id="POM85056.1"/>
    </source>
</evidence>
<name>A0A2P4Z4X6_9CRYT</name>
<dbReference type="InterPro" id="IPR036865">
    <property type="entry name" value="CRAL-TRIO_dom_sf"/>
</dbReference>
<protein>
    <submittedName>
        <fullName evidence="2">CRAL/TRIO domain protein</fullName>
    </submittedName>
</protein>
<dbReference type="EMBL" id="JIBK01000048">
    <property type="protein sequence ID" value="POM85056.1"/>
    <property type="molecule type" value="Genomic_DNA"/>
</dbReference>
<feature type="domain" description="CRAL-TRIO" evidence="1">
    <location>
        <begin position="158"/>
        <end position="320"/>
    </location>
</feature>
<dbReference type="SUPFAM" id="SSF52087">
    <property type="entry name" value="CRAL/TRIO domain"/>
    <property type="match status" value="1"/>
</dbReference>
<dbReference type="InterPro" id="IPR001251">
    <property type="entry name" value="CRAL-TRIO_dom"/>
</dbReference>
<keyword evidence="3" id="KW-1185">Reference proteome</keyword>
<proteinExistence type="predicted"/>
<gene>
    <name evidence="2" type="ORF">CmeUKMEL1_15485</name>
</gene>
<sequence>MESINKRSNRIELALDDWAKLVKKSYSAEIDQIKKKHSKILTQYKPDRTIYMENVLSYQYTKNICLLASEIIRRNGVSYLIIDFLKQMLFLRGFFALTKDSILMQLTRFSTYMKLVEDGMNAIFESNNSQHKSTLSMIKENKRRILIYNLRKVLGSGIGLKHDKQPVFYIRIVDLHLKTTLSFGSISELRQLIVWELEKVIYSFSEISMKEKNFISHISLVLDFSEMGIYTCRVEFQSFMRLISEILDFYSPLLINTIIIHKSKSLKESLWYSIEPIISLLYEREIITIFTDTEDELWRLLKPINNAILHSRGGFIPNTCLYPVCPRSTVVPNIELCIQKEDNQKHEICNKYSTYKSFFLSFKPDLSIKKFINNCVSIECKSIDRSYWTEEQNVIKTEQVQKSFIYNI</sequence>
<dbReference type="Proteomes" id="UP000236928">
    <property type="component" value="Unassembled WGS sequence"/>
</dbReference>